<reference evidence="8" key="1">
    <citation type="submission" date="2020-08" db="EMBL/GenBank/DDBJ databases">
        <title>Plant Genome Project.</title>
        <authorList>
            <person name="Zhang R.-G."/>
        </authorList>
    </citation>
    <scope>NUCLEOTIDE SEQUENCE</scope>
    <source>
        <strain evidence="8">WSP0</strain>
        <tissue evidence="8">Leaf</tissue>
    </source>
</reference>
<evidence type="ECO:0000256" key="3">
    <source>
        <dbReference type="ARBA" id="ARBA00022989"/>
    </source>
</evidence>
<dbReference type="Pfam" id="PF01061">
    <property type="entry name" value="ABC2_membrane"/>
    <property type="match status" value="1"/>
</dbReference>
<dbReference type="GO" id="GO:0140359">
    <property type="term" value="F:ABC-type transporter activity"/>
    <property type="evidence" value="ECO:0007669"/>
    <property type="project" value="InterPro"/>
</dbReference>
<gene>
    <name evidence="8" type="ORF">RHGRI_020692</name>
</gene>
<dbReference type="SUPFAM" id="SSF52540">
    <property type="entry name" value="P-loop containing nucleoside triphosphate hydrolases"/>
    <property type="match status" value="1"/>
</dbReference>
<dbReference type="InterPro" id="IPR027417">
    <property type="entry name" value="P-loop_NTPase"/>
</dbReference>
<protein>
    <submittedName>
        <fullName evidence="8">Uncharacterized protein</fullName>
    </submittedName>
</protein>
<organism evidence="8 9">
    <name type="scientific">Rhododendron griersonianum</name>
    <dbReference type="NCBI Taxonomy" id="479676"/>
    <lineage>
        <taxon>Eukaryota</taxon>
        <taxon>Viridiplantae</taxon>
        <taxon>Streptophyta</taxon>
        <taxon>Embryophyta</taxon>
        <taxon>Tracheophyta</taxon>
        <taxon>Spermatophyta</taxon>
        <taxon>Magnoliopsida</taxon>
        <taxon>eudicotyledons</taxon>
        <taxon>Gunneridae</taxon>
        <taxon>Pentapetalae</taxon>
        <taxon>asterids</taxon>
        <taxon>Ericales</taxon>
        <taxon>Ericaceae</taxon>
        <taxon>Ericoideae</taxon>
        <taxon>Rhodoreae</taxon>
        <taxon>Rhododendron</taxon>
    </lineage>
</organism>
<feature type="transmembrane region" description="Helical" evidence="5">
    <location>
        <begin position="285"/>
        <end position="310"/>
    </location>
</feature>
<dbReference type="EMBL" id="JACTNZ010000007">
    <property type="protein sequence ID" value="KAG5540560.1"/>
    <property type="molecule type" value="Genomic_DNA"/>
</dbReference>
<evidence type="ECO:0000313" key="8">
    <source>
        <dbReference type="EMBL" id="KAG5540560.1"/>
    </source>
</evidence>
<dbReference type="PANTHER" id="PTHR48040:SF45">
    <property type="entry name" value="PLEIOTROPIC DRUG RESISTANCE PROTEIN 1-LIKE"/>
    <property type="match status" value="1"/>
</dbReference>
<feature type="transmembrane region" description="Helical" evidence="5">
    <location>
        <begin position="348"/>
        <end position="371"/>
    </location>
</feature>
<feature type="transmembrane region" description="Helical" evidence="5">
    <location>
        <begin position="246"/>
        <end position="264"/>
    </location>
</feature>
<feature type="transmembrane region" description="Helical" evidence="5">
    <location>
        <begin position="316"/>
        <end position="336"/>
    </location>
</feature>
<evidence type="ECO:0000259" key="6">
    <source>
        <dbReference type="Pfam" id="PF00005"/>
    </source>
</evidence>
<dbReference type="GO" id="GO:0005524">
    <property type="term" value="F:ATP binding"/>
    <property type="evidence" value="ECO:0007669"/>
    <property type="project" value="InterPro"/>
</dbReference>
<dbReference type="AlphaFoldDB" id="A0AAV6JN27"/>
<evidence type="ECO:0000259" key="7">
    <source>
        <dbReference type="Pfam" id="PF01061"/>
    </source>
</evidence>
<accession>A0AAV6JN27</accession>
<evidence type="ECO:0000313" key="9">
    <source>
        <dbReference type="Proteomes" id="UP000823749"/>
    </source>
</evidence>
<feature type="domain" description="ABC transporter" evidence="6">
    <location>
        <begin position="7"/>
        <end position="97"/>
    </location>
</feature>
<keyword evidence="9" id="KW-1185">Reference proteome</keyword>
<keyword evidence="4 5" id="KW-0472">Membrane</keyword>
<evidence type="ECO:0000256" key="1">
    <source>
        <dbReference type="ARBA" id="ARBA00004141"/>
    </source>
</evidence>
<dbReference type="FunFam" id="3.40.50.300:FF:003489">
    <property type="entry name" value="ABC transporter G family member 39"/>
    <property type="match status" value="1"/>
</dbReference>
<feature type="transmembrane region" description="Helical" evidence="5">
    <location>
        <begin position="391"/>
        <end position="414"/>
    </location>
</feature>
<dbReference type="PANTHER" id="PTHR48040">
    <property type="entry name" value="PLEIOTROPIC DRUG RESISTANCE PROTEIN 1-LIKE ISOFORM X1"/>
    <property type="match status" value="1"/>
</dbReference>
<evidence type="ECO:0000256" key="2">
    <source>
        <dbReference type="ARBA" id="ARBA00022692"/>
    </source>
</evidence>
<dbReference type="GO" id="GO:0016887">
    <property type="term" value="F:ATP hydrolysis activity"/>
    <property type="evidence" value="ECO:0007669"/>
    <property type="project" value="InterPro"/>
</dbReference>
<sequence length="424" mass="48004">MFRLELLKGVTGSFRPRVLTALMGVSGAGKTTLMDVLAGRKTGGYIEGSILVSGYQKKRETFARIAGYCEQTDIHSPHVTVYESLTYSAWLRLPSEVDSAKRKMFVDELFLLKRGDEEIYVGPLGHHSAHLISYFEGINGVSKVKDGYNPATWMRNKETIAELSTPPPGSKDLYFATQYSQSFFTQCMACLWKQHLSYWRNPPYTAMKFFFTTIIALLFGTIFWQIGSKRGTQQDLFNAMGSMYSAVLFVGVQNATSVQPVVAVERTVFYREKAAGMYSALPYAFGQVVIELPYIFVQSVIYGVIVYIAVTPNHSMAAIVASAFYAIWNLFSSFIIPKTRLPVWSKWYVYICPVSWTLYGLVASQFGNIQAKLDTGETVEYFVQTYFDFKYYFVGYVTIIIVGIAVLFGFFFAFSIKAFNFQRR</sequence>
<feature type="transmembrane region" description="Helical" evidence="5">
    <location>
        <begin position="209"/>
        <end position="226"/>
    </location>
</feature>
<dbReference type="Proteomes" id="UP000823749">
    <property type="component" value="Chromosome 7"/>
</dbReference>
<name>A0AAV6JN27_9ERIC</name>
<dbReference type="InterPro" id="IPR003439">
    <property type="entry name" value="ABC_transporter-like_ATP-bd"/>
</dbReference>
<proteinExistence type="predicted"/>
<keyword evidence="3 5" id="KW-1133">Transmembrane helix</keyword>
<evidence type="ECO:0000256" key="5">
    <source>
        <dbReference type="SAM" id="Phobius"/>
    </source>
</evidence>
<dbReference type="Gene3D" id="3.40.50.300">
    <property type="entry name" value="P-loop containing nucleotide triphosphate hydrolases"/>
    <property type="match status" value="1"/>
</dbReference>
<evidence type="ECO:0000256" key="4">
    <source>
        <dbReference type="ARBA" id="ARBA00023136"/>
    </source>
</evidence>
<feature type="domain" description="ABC-2 type transporter transmembrane" evidence="7">
    <location>
        <begin position="185"/>
        <end position="309"/>
    </location>
</feature>
<dbReference type="Pfam" id="PF00005">
    <property type="entry name" value="ABC_tran"/>
    <property type="match status" value="1"/>
</dbReference>
<comment type="caution">
    <text evidence="8">The sequence shown here is derived from an EMBL/GenBank/DDBJ whole genome shotgun (WGS) entry which is preliminary data.</text>
</comment>
<comment type="subcellular location">
    <subcellularLocation>
        <location evidence="1">Membrane</location>
        <topology evidence="1">Multi-pass membrane protein</topology>
    </subcellularLocation>
</comment>
<dbReference type="InterPro" id="IPR013525">
    <property type="entry name" value="ABC2_TM"/>
</dbReference>
<keyword evidence="2 5" id="KW-0812">Transmembrane</keyword>
<dbReference type="GO" id="GO:0016020">
    <property type="term" value="C:membrane"/>
    <property type="evidence" value="ECO:0007669"/>
    <property type="project" value="UniProtKB-SubCell"/>
</dbReference>